<protein>
    <recommendedName>
        <fullName evidence="2">Response regulatory domain-containing protein</fullName>
    </recommendedName>
</protein>
<dbReference type="AlphaFoldDB" id="A0A242MNK7"/>
<comment type="caution">
    <text evidence="3">The sequence shown here is derived from an EMBL/GenBank/DDBJ whole genome shotgun (WGS) entry which is preliminary data.</text>
</comment>
<evidence type="ECO:0000256" key="1">
    <source>
        <dbReference type="PROSITE-ProRule" id="PRU00169"/>
    </source>
</evidence>
<dbReference type="SUPFAM" id="SSF52172">
    <property type="entry name" value="CheY-like"/>
    <property type="match status" value="1"/>
</dbReference>
<name>A0A242MNK7_CABSO</name>
<organism evidence="3 4">
    <name type="scientific">Caballeronia sordidicola</name>
    <name type="common">Burkholderia sordidicola</name>
    <dbReference type="NCBI Taxonomy" id="196367"/>
    <lineage>
        <taxon>Bacteria</taxon>
        <taxon>Pseudomonadati</taxon>
        <taxon>Pseudomonadota</taxon>
        <taxon>Betaproteobacteria</taxon>
        <taxon>Burkholderiales</taxon>
        <taxon>Burkholderiaceae</taxon>
        <taxon>Caballeronia</taxon>
    </lineage>
</organism>
<dbReference type="Gene3D" id="3.40.50.2300">
    <property type="match status" value="1"/>
</dbReference>
<evidence type="ECO:0000313" key="4">
    <source>
        <dbReference type="Proteomes" id="UP000195221"/>
    </source>
</evidence>
<dbReference type="InterPro" id="IPR011006">
    <property type="entry name" value="CheY-like_superfamily"/>
</dbReference>
<sequence>MPGLDGFDTTLALRRDLRAGSIVIIAFTALDEADILGHLSHPTFDGYCQKGQPPDVLMALIKFSHAQLNQRERRLATCRGSSTSF</sequence>
<reference evidence="3 4" key="1">
    <citation type="submission" date="2017-03" db="EMBL/GenBank/DDBJ databases">
        <title>Genome analysis of strain PAMC 26577.</title>
        <authorList>
            <person name="Oh H.-M."/>
            <person name="Yang J.-A."/>
        </authorList>
    </citation>
    <scope>NUCLEOTIDE SEQUENCE [LARGE SCALE GENOMIC DNA]</scope>
    <source>
        <strain evidence="3 4">PAMC 26577</strain>
    </source>
</reference>
<dbReference type="GO" id="GO:0000160">
    <property type="term" value="P:phosphorelay signal transduction system"/>
    <property type="evidence" value="ECO:0007669"/>
    <property type="project" value="InterPro"/>
</dbReference>
<gene>
    <name evidence="3" type="ORF">PAMC26577_19720</name>
</gene>
<dbReference type="InterPro" id="IPR001789">
    <property type="entry name" value="Sig_transdc_resp-reg_receiver"/>
</dbReference>
<accession>A0A242MNK7</accession>
<evidence type="ECO:0000259" key="2">
    <source>
        <dbReference type="PROSITE" id="PS50110"/>
    </source>
</evidence>
<dbReference type="PROSITE" id="PS50110">
    <property type="entry name" value="RESPONSE_REGULATORY"/>
    <property type="match status" value="1"/>
</dbReference>
<feature type="domain" description="Response regulatory" evidence="2">
    <location>
        <begin position="1"/>
        <end position="65"/>
    </location>
</feature>
<evidence type="ECO:0000313" key="3">
    <source>
        <dbReference type="EMBL" id="OTP72833.1"/>
    </source>
</evidence>
<comment type="caution">
    <text evidence="1">Lacks conserved residue(s) required for the propagation of feature annotation.</text>
</comment>
<dbReference type="Proteomes" id="UP000195221">
    <property type="component" value="Unassembled WGS sequence"/>
</dbReference>
<proteinExistence type="predicted"/>
<dbReference type="EMBL" id="NBTZ01000083">
    <property type="protein sequence ID" value="OTP72833.1"/>
    <property type="molecule type" value="Genomic_DNA"/>
</dbReference>